<evidence type="ECO:0000313" key="8">
    <source>
        <dbReference type="Ensembl" id="ENSPSIP00000000079.1"/>
    </source>
</evidence>
<dbReference type="InterPro" id="IPR041577">
    <property type="entry name" value="RT_RNaseH_2"/>
</dbReference>
<dbReference type="Proteomes" id="UP000007267">
    <property type="component" value="Unassembled WGS sequence"/>
</dbReference>
<dbReference type="EMBL" id="AGCU01088987">
    <property type="status" value="NOT_ANNOTATED_CDS"/>
    <property type="molecule type" value="Genomic_DNA"/>
</dbReference>
<dbReference type="Ensembl" id="ENSPSIT00000000079.1">
    <property type="protein sequence ID" value="ENSPSIP00000000079.1"/>
    <property type="gene ID" value="ENSPSIG00000000079.1"/>
</dbReference>
<dbReference type="InterPro" id="IPR036397">
    <property type="entry name" value="RNaseH_sf"/>
</dbReference>
<dbReference type="EC" id="3.1.26.4" evidence="2"/>
<evidence type="ECO:0000256" key="2">
    <source>
        <dbReference type="ARBA" id="ARBA00012180"/>
    </source>
</evidence>
<dbReference type="Gene3D" id="3.10.10.10">
    <property type="entry name" value="HIV Type 1 Reverse Transcriptase, subunit A, domain 1"/>
    <property type="match status" value="1"/>
</dbReference>
<dbReference type="InterPro" id="IPR041588">
    <property type="entry name" value="Integrase_H2C2"/>
</dbReference>
<dbReference type="InterPro" id="IPR000477">
    <property type="entry name" value="RT_dom"/>
</dbReference>
<name>K7EWB9_PELSI</name>
<dbReference type="PROSITE" id="PS50878">
    <property type="entry name" value="RT_POL"/>
    <property type="match status" value="1"/>
</dbReference>
<protein>
    <recommendedName>
        <fullName evidence="4">Gypsy retrotransposon integrase-like protein 1</fullName>
        <ecNumber evidence="2">3.1.26.4</ecNumber>
    </recommendedName>
</protein>
<dbReference type="PANTHER" id="PTHR37984:SF5">
    <property type="entry name" value="PROTEIN NYNRIN-LIKE"/>
    <property type="match status" value="1"/>
</dbReference>
<dbReference type="PANTHER" id="PTHR37984">
    <property type="entry name" value="PROTEIN CBG26694"/>
    <property type="match status" value="1"/>
</dbReference>
<dbReference type="InterPro" id="IPR001584">
    <property type="entry name" value="Integrase_cat-core"/>
</dbReference>
<reference evidence="8" key="4">
    <citation type="submission" date="2025-09" db="UniProtKB">
        <authorList>
            <consortium name="Ensembl"/>
        </authorList>
    </citation>
    <scope>IDENTIFICATION</scope>
</reference>
<keyword evidence="3" id="KW-0511">Multifunctional enzyme</keyword>
<dbReference type="FunFam" id="1.10.340.70:FF:000001">
    <property type="entry name" value="Retrovirus-related Pol polyprotein from transposon gypsy-like Protein"/>
    <property type="match status" value="1"/>
</dbReference>
<accession>K7EWB9</accession>
<reference evidence="9" key="1">
    <citation type="submission" date="2011-10" db="EMBL/GenBank/DDBJ databases">
        <authorList>
            <consortium name="Soft-shell Turtle Genome Consortium"/>
        </authorList>
    </citation>
    <scope>NUCLEOTIDE SEQUENCE [LARGE SCALE GENOMIC DNA]</scope>
    <source>
        <strain evidence="9">Daiwa-1</strain>
    </source>
</reference>
<dbReference type="PROSITE" id="PS50994">
    <property type="entry name" value="INTEGRASE"/>
    <property type="match status" value="1"/>
</dbReference>
<dbReference type="HOGENOM" id="CLU_000384_10_2_1"/>
<keyword evidence="9" id="KW-1185">Reference proteome</keyword>
<proteinExistence type="inferred from homology"/>
<dbReference type="AlphaFoldDB" id="K7EWB9"/>
<dbReference type="Pfam" id="PF17919">
    <property type="entry name" value="RT_RNaseH_2"/>
    <property type="match status" value="1"/>
</dbReference>
<evidence type="ECO:0000256" key="1">
    <source>
        <dbReference type="ARBA" id="ARBA00010879"/>
    </source>
</evidence>
<dbReference type="GO" id="GO:0015074">
    <property type="term" value="P:DNA integration"/>
    <property type="evidence" value="ECO:0007669"/>
    <property type="project" value="InterPro"/>
</dbReference>
<dbReference type="GO" id="GO:0004523">
    <property type="term" value="F:RNA-DNA hybrid ribonuclease activity"/>
    <property type="evidence" value="ECO:0007669"/>
    <property type="project" value="UniProtKB-EC"/>
</dbReference>
<dbReference type="SUPFAM" id="SSF56672">
    <property type="entry name" value="DNA/RNA polymerases"/>
    <property type="match status" value="1"/>
</dbReference>
<dbReference type="STRING" id="13735.ENSPSIP00000000079"/>
<dbReference type="Pfam" id="PF00075">
    <property type="entry name" value="RNase_H"/>
    <property type="match status" value="1"/>
</dbReference>
<feature type="domain" description="Reverse transcriptase" evidence="5">
    <location>
        <begin position="1"/>
        <end position="140"/>
    </location>
</feature>
<dbReference type="Gene3D" id="1.10.340.70">
    <property type="match status" value="1"/>
</dbReference>
<dbReference type="PROSITE" id="PS50879">
    <property type="entry name" value="RNASE_H_1"/>
    <property type="match status" value="1"/>
</dbReference>
<dbReference type="SUPFAM" id="SSF53098">
    <property type="entry name" value="Ribonuclease H-like"/>
    <property type="match status" value="2"/>
</dbReference>
<dbReference type="eggNOG" id="KOG0017">
    <property type="taxonomic scope" value="Eukaryota"/>
</dbReference>
<reference evidence="8" key="3">
    <citation type="submission" date="2025-08" db="UniProtKB">
        <authorList>
            <consortium name="Ensembl"/>
        </authorList>
    </citation>
    <scope>IDENTIFICATION</scope>
</reference>
<dbReference type="InterPro" id="IPR050951">
    <property type="entry name" value="Retrovirus_Pol_polyprotein"/>
</dbReference>
<dbReference type="FunFam" id="3.30.70.270:FF:000023">
    <property type="entry name" value="Pol"/>
    <property type="match status" value="1"/>
</dbReference>
<dbReference type="InterPro" id="IPR012337">
    <property type="entry name" value="RNaseH-like_sf"/>
</dbReference>
<dbReference type="InterPro" id="IPR002156">
    <property type="entry name" value="RNaseH_domain"/>
</dbReference>
<evidence type="ECO:0000256" key="3">
    <source>
        <dbReference type="ARBA" id="ARBA00023268"/>
    </source>
</evidence>
<dbReference type="GO" id="GO:0003676">
    <property type="term" value="F:nucleic acid binding"/>
    <property type="evidence" value="ECO:0007669"/>
    <property type="project" value="InterPro"/>
</dbReference>
<dbReference type="InterPro" id="IPR043502">
    <property type="entry name" value="DNA/RNA_pol_sf"/>
</dbReference>
<evidence type="ECO:0000256" key="4">
    <source>
        <dbReference type="ARBA" id="ARBA00039658"/>
    </source>
</evidence>
<organism evidence="8 9">
    <name type="scientific">Pelodiscus sinensis</name>
    <name type="common">Chinese softshell turtle</name>
    <name type="synonym">Trionyx sinensis</name>
    <dbReference type="NCBI Taxonomy" id="13735"/>
    <lineage>
        <taxon>Eukaryota</taxon>
        <taxon>Metazoa</taxon>
        <taxon>Chordata</taxon>
        <taxon>Craniata</taxon>
        <taxon>Vertebrata</taxon>
        <taxon>Euteleostomi</taxon>
        <taxon>Archelosauria</taxon>
        <taxon>Testudinata</taxon>
        <taxon>Testudines</taxon>
        <taxon>Cryptodira</taxon>
        <taxon>Trionychia</taxon>
        <taxon>Trionychidae</taxon>
        <taxon>Pelodiscus</taxon>
    </lineage>
</organism>
<evidence type="ECO:0000259" key="7">
    <source>
        <dbReference type="PROSITE" id="PS50994"/>
    </source>
</evidence>
<dbReference type="OMA" id="NSPTICH"/>
<evidence type="ECO:0000259" key="5">
    <source>
        <dbReference type="PROSITE" id="PS50878"/>
    </source>
</evidence>
<feature type="domain" description="RNase H type-1" evidence="6">
    <location>
        <begin position="391"/>
        <end position="527"/>
    </location>
</feature>
<reference evidence="9" key="2">
    <citation type="journal article" date="2013" name="Nat. Genet.">
        <title>The draft genomes of soft-shell turtle and green sea turtle yield insights into the development and evolution of the turtle-specific body plan.</title>
        <authorList>
            <person name="Wang Z."/>
            <person name="Pascual-Anaya J."/>
            <person name="Zadissa A."/>
            <person name="Li W."/>
            <person name="Niimura Y."/>
            <person name="Huang Z."/>
            <person name="Li C."/>
            <person name="White S."/>
            <person name="Xiong Z."/>
            <person name="Fang D."/>
            <person name="Wang B."/>
            <person name="Ming Y."/>
            <person name="Chen Y."/>
            <person name="Zheng Y."/>
            <person name="Kuraku S."/>
            <person name="Pignatelli M."/>
            <person name="Herrero J."/>
            <person name="Beal K."/>
            <person name="Nozawa M."/>
            <person name="Li Q."/>
            <person name="Wang J."/>
            <person name="Zhang H."/>
            <person name="Yu L."/>
            <person name="Shigenobu S."/>
            <person name="Wang J."/>
            <person name="Liu J."/>
            <person name="Flicek P."/>
            <person name="Searle S."/>
            <person name="Wang J."/>
            <person name="Kuratani S."/>
            <person name="Yin Y."/>
            <person name="Aken B."/>
            <person name="Zhang G."/>
            <person name="Irie N."/>
        </authorList>
    </citation>
    <scope>NUCLEOTIDE SEQUENCE [LARGE SCALE GENOMIC DNA]</scope>
    <source>
        <strain evidence="9">Daiwa-1</strain>
    </source>
</reference>
<dbReference type="Gene3D" id="3.10.20.370">
    <property type="match status" value="1"/>
</dbReference>
<dbReference type="Gene3D" id="3.30.420.10">
    <property type="entry name" value="Ribonuclease H-like superfamily/Ribonuclease H"/>
    <property type="match status" value="2"/>
</dbReference>
<feature type="domain" description="Integrase catalytic" evidence="7">
    <location>
        <begin position="677"/>
        <end position="737"/>
    </location>
</feature>
<evidence type="ECO:0000259" key="6">
    <source>
        <dbReference type="PROSITE" id="PS50879"/>
    </source>
</evidence>
<dbReference type="Pfam" id="PF17921">
    <property type="entry name" value="Integrase_H2C2"/>
    <property type="match status" value="1"/>
</dbReference>
<sequence length="737" mass="83391">MAPVVAKYPEIVAQIANGARWFSVLDISNAFFSIPIAETSWHKFAFTFNDQQYTFTRLPQGFHNSPTICHRMVSKALKDIPHKVNVISYVDDILIATKDRATHLVVLDEVLSALEQAGFLINSQKAQLVKQEVTYLGVNLGVEGRKPDKDRVELISKLPAPTDVHGLRMFLGLIGFCRDFIEEFGKTARPLYKLLNKRQEWQWGSEQEQAFFELKTALMRAPALAYPDPTKEYHLSLTTGREAIGAVLMQHHGTTLKPVAYGSRTLSGVEQQFTPCEKEVLALTWALIHWEYLIGQSPIILKSSHTPVRYIISGKANNGRVSHPRLAQWTLTLMNHDIVVEPTKTQSLVPAILCQPLRPEDLHVCPIPEEATSTIKSPFVLMSKYEEVRKTTPQNIWVVDGSCYRNNGQVITGAAALHVASGRKILRRVSLPSAQAAEVVAIILACTDSDWVLRSFIDWMTVWKQRNMCTTDNRPVIYAQLLNYAWSLAENLRGKTFLFKVRAHRKDHQEISVLNNTVDQLAKQAATLPSKMTWQLPAAYEEKIDAVTNQTTLKDSVDIVKLQEKDREVMQLLEQSRYKDYVITKHVNGPIMAQEMVSDQQAGNPLLIMPAILRKELIELAHAQGHFGVEKTVSRIKSVAWWPRLRADVEHCINNCLQCAQNNPKAHNNRIPLKHQVITGPWQRLQIDFIGPLPRTSRGNEYCLVIVDSFTKWIEAIPTRNCTAKTTARVLLNEVFS</sequence>
<comment type="similarity">
    <text evidence="1">Belongs to the beta type-B retroviral polymerase family. HERV class-II K(HML-2) pol subfamily.</text>
</comment>
<dbReference type="Gene3D" id="3.30.70.270">
    <property type="match status" value="2"/>
</dbReference>
<evidence type="ECO:0000313" key="9">
    <source>
        <dbReference type="Proteomes" id="UP000007267"/>
    </source>
</evidence>
<dbReference type="GeneTree" id="ENSGT00940000160750"/>
<dbReference type="Pfam" id="PF00078">
    <property type="entry name" value="RVT_1"/>
    <property type="match status" value="1"/>
</dbReference>
<dbReference type="InterPro" id="IPR043128">
    <property type="entry name" value="Rev_trsase/Diguanyl_cyclase"/>
</dbReference>